<sequence>MAKEKKTIYRVQFKEPPLNDDERTEFFFTSLAAIYEVFTAEQIGCKVNRLYNIGLPNGTPYNGKRCGISQEAIHSKSQKSANKAV</sequence>
<accession>A0A7L5EHP0</accession>
<protein>
    <submittedName>
        <fullName evidence="1">Uncharacterized protein</fullName>
    </submittedName>
</protein>
<gene>
    <name evidence="1" type="ORF">HHO38_21655</name>
</gene>
<dbReference type="RefSeq" id="WP_170106425.1">
    <property type="nucleotide sequence ID" value="NZ_CP051672.1"/>
</dbReference>
<proteinExistence type="predicted"/>
<dbReference type="Proteomes" id="UP000501982">
    <property type="component" value="Chromosome"/>
</dbReference>
<name>A0A7L5EHP0_PARDI</name>
<dbReference type="AlphaFoldDB" id="A0A7L5EHP0"/>
<organism evidence="1 2">
    <name type="scientific">Parabacteroides distasonis</name>
    <dbReference type="NCBI Taxonomy" id="823"/>
    <lineage>
        <taxon>Bacteria</taxon>
        <taxon>Pseudomonadati</taxon>
        <taxon>Bacteroidota</taxon>
        <taxon>Bacteroidia</taxon>
        <taxon>Bacteroidales</taxon>
        <taxon>Tannerellaceae</taxon>
        <taxon>Parabacteroides</taxon>
    </lineage>
</organism>
<evidence type="ECO:0000313" key="1">
    <source>
        <dbReference type="EMBL" id="QJE30717.1"/>
    </source>
</evidence>
<reference evidence="1 2" key="1">
    <citation type="submission" date="2020-04" db="EMBL/GenBank/DDBJ databases">
        <title>Complete Genomes and Methylome analysis of CBBP consortium that reverse antibiotic-induced susceptibility to vancomycin-resistant Enterococcus faecium infection.</title>
        <authorList>
            <person name="Fomenkov A."/>
            <person name="Zhang Z."/>
            <person name="Pamer E."/>
            <person name="Roberts R.J."/>
        </authorList>
    </citation>
    <scope>NUCLEOTIDE SEQUENCE [LARGE SCALE GENOMIC DNA]</scope>
    <source>
        <strain evidence="2">CBBP</strain>
    </source>
</reference>
<dbReference type="EMBL" id="CP051672">
    <property type="protein sequence ID" value="QJE30717.1"/>
    <property type="molecule type" value="Genomic_DNA"/>
</dbReference>
<evidence type="ECO:0000313" key="2">
    <source>
        <dbReference type="Proteomes" id="UP000501982"/>
    </source>
</evidence>